<dbReference type="GO" id="GO:0005524">
    <property type="term" value="F:ATP binding"/>
    <property type="evidence" value="ECO:0007669"/>
    <property type="project" value="InterPro"/>
</dbReference>
<dbReference type="eggNOG" id="KOG1187">
    <property type="taxonomic scope" value="Eukaryota"/>
</dbReference>
<accession>G7ZWN6</accession>
<dbReference type="PANTHER" id="PTHR45621">
    <property type="entry name" value="OS01G0588500 PROTEIN-RELATED"/>
    <property type="match status" value="1"/>
</dbReference>
<dbReference type="EnsemblPlants" id="KEH35989">
    <property type="protein sequence ID" value="KEH35989"/>
    <property type="gene ID" value="MTR_3g109975"/>
</dbReference>
<dbReference type="HOGENOM" id="CLU_2349943_0_0_1"/>
<dbReference type="EMBL" id="CM001219">
    <property type="protein sequence ID" value="KEH35989.1"/>
    <property type="molecule type" value="Genomic_DNA"/>
</dbReference>
<evidence type="ECO:0000313" key="5">
    <source>
        <dbReference type="Proteomes" id="UP000002051"/>
    </source>
</evidence>
<dbReference type="InterPro" id="IPR050823">
    <property type="entry name" value="Plant_Ser_Thr_Prot_Kinase"/>
</dbReference>
<reference evidence="4" key="3">
    <citation type="submission" date="2015-04" db="UniProtKB">
        <authorList>
            <consortium name="EnsemblPlants"/>
        </authorList>
    </citation>
    <scope>IDENTIFICATION</scope>
    <source>
        <strain evidence="4">cv. Jemalong A17</strain>
    </source>
</reference>
<dbReference type="SUPFAM" id="SSF56112">
    <property type="entry name" value="Protein kinase-like (PK-like)"/>
    <property type="match status" value="1"/>
</dbReference>
<keyword evidence="3" id="KW-0723">Serine/threonine-protein kinase</keyword>
<dbReference type="Proteomes" id="UP000002051">
    <property type="component" value="Chromosome 3"/>
</dbReference>
<dbReference type="Gene3D" id="1.10.510.10">
    <property type="entry name" value="Transferase(Phosphotransferase) domain 1"/>
    <property type="match status" value="1"/>
</dbReference>
<dbReference type="PaxDb" id="3880-AES83624"/>
<keyword evidence="3" id="KW-0808">Transferase</keyword>
<reference evidence="2 5" key="1">
    <citation type="journal article" date="2011" name="Nature">
        <title>The Medicago genome provides insight into the evolution of rhizobial symbioses.</title>
        <authorList>
            <person name="Young N.D."/>
            <person name="Debelle F."/>
            <person name="Oldroyd G.E."/>
            <person name="Geurts R."/>
            <person name="Cannon S.B."/>
            <person name="Udvardi M.K."/>
            <person name="Benedito V.A."/>
            <person name="Mayer K.F."/>
            <person name="Gouzy J."/>
            <person name="Schoof H."/>
            <person name="Van de Peer Y."/>
            <person name="Proost S."/>
            <person name="Cook D.R."/>
            <person name="Meyers B.C."/>
            <person name="Spannagl M."/>
            <person name="Cheung F."/>
            <person name="De Mita S."/>
            <person name="Krishnakumar V."/>
            <person name="Gundlach H."/>
            <person name="Zhou S."/>
            <person name="Mudge J."/>
            <person name="Bharti A.K."/>
            <person name="Murray J.D."/>
            <person name="Naoumkina M.A."/>
            <person name="Rosen B."/>
            <person name="Silverstein K.A."/>
            <person name="Tang H."/>
            <person name="Rombauts S."/>
            <person name="Zhao P.X."/>
            <person name="Zhou P."/>
            <person name="Barbe V."/>
            <person name="Bardou P."/>
            <person name="Bechner M."/>
            <person name="Bellec A."/>
            <person name="Berger A."/>
            <person name="Berges H."/>
            <person name="Bidwell S."/>
            <person name="Bisseling T."/>
            <person name="Choisne N."/>
            <person name="Couloux A."/>
            <person name="Denny R."/>
            <person name="Deshpande S."/>
            <person name="Dai X."/>
            <person name="Doyle J.J."/>
            <person name="Dudez A.M."/>
            <person name="Farmer A.D."/>
            <person name="Fouteau S."/>
            <person name="Franken C."/>
            <person name="Gibelin C."/>
            <person name="Gish J."/>
            <person name="Goldstein S."/>
            <person name="Gonzalez A.J."/>
            <person name="Green P.J."/>
            <person name="Hallab A."/>
            <person name="Hartog M."/>
            <person name="Hua A."/>
            <person name="Humphray S.J."/>
            <person name="Jeong D.H."/>
            <person name="Jing Y."/>
            <person name="Jocker A."/>
            <person name="Kenton S.M."/>
            <person name="Kim D.J."/>
            <person name="Klee K."/>
            <person name="Lai H."/>
            <person name="Lang C."/>
            <person name="Lin S."/>
            <person name="Macmil S.L."/>
            <person name="Magdelenat G."/>
            <person name="Matthews L."/>
            <person name="McCorrison J."/>
            <person name="Monaghan E.L."/>
            <person name="Mun J.H."/>
            <person name="Najar F.Z."/>
            <person name="Nicholson C."/>
            <person name="Noirot C."/>
            <person name="O'Bleness M."/>
            <person name="Paule C.R."/>
            <person name="Poulain J."/>
            <person name="Prion F."/>
            <person name="Qin B."/>
            <person name="Qu C."/>
            <person name="Retzel E.F."/>
            <person name="Riddle C."/>
            <person name="Sallet E."/>
            <person name="Samain S."/>
            <person name="Samson N."/>
            <person name="Sanders I."/>
            <person name="Saurat O."/>
            <person name="Scarpelli C."/>
            <person name="Schiex T."/>
            <person name="Segurens B."/>
            <person name="Severin A.J."/>
            <person name="Sherrier D.J."/>
            <person name="Shi R."/>
            <person name="Sims S."/>
            <person name="Singer S.R."/>
            <person name="Sinharoy S."/>
            <person name="Sterck L."/>
            <person name="Viollet A."/>
            <person name="Wang B.B."/>
            <person name="Wang K."/>
            <person name="Wang M."/>
            <person name="Wang X."/>
            <person name="Warfsmann J."/>
            <person name="Weissenbach J."/>
            <person name="White D.D."/>
            <person name="White J.D."/>
            <person name="Wiley G.B."/>
            <person name="Wincker P."/>
            <person name="Xing Y."/>
            <person name="Yang L."/>
            <person name="Yao Z."/>
            <person name="Ying F."/>
            <person name="Zhai J."/>
            <person name="Zhou L."/>
            <person name="Zuber A."/>
            <person name="Denarie J."/>
            <person name="Dixon R.A."/>
            <person name="May G.D."/>
            <person name="Schwartz D.C."/>
            <person name="Rogers J."/>
            <person name="Quetier F."/>
            <person name="Town C.D."/>
            <person name="Roe B.A."/>
        </authorList>
    </citation>
    <scope>NUCLEOTIDE SEQUENCE [LARGE SCALE GENOMIC DNA]</scope>
    <source>
        <strain evidence="2">A17</strain>
        <strain evidence="4 5">cv. Jemalong A17</strain>
    </source>
</reference>
<evidence type="ECO:0000313" key="2">
    <source>
        <dbReference type="EMBL" id="KEH35989.1"/>
    </source>
</evidence>
<dbReference type="STRING" id="3880.G7ZWN6"/>
<sequence>MHNEDHWWQIDRWNIFCDFNIVFDAPTQSLNLEKVDTFAESSKSVPIPTDYTAKLLDLGLAKDGPEGEETHVTTTCMMGTNGYAAPEYIMAGIGILP</sequence>
<organism evidence="4">
    <name type="scientific">Medicago truncatula</name>
    <name type="common">Barrel medic</name>
    <name type="synonym">Medicago tribuloides</name>
    <dbReference type="NCBI Taxonomy" id="3880"/>
    <lineage>
        <taxon>Eukaryota</taxon>
        <taxon>Viridiplantae</taxon>
        <taxon>Streptophyta</taxon>
        <taxon>Embryophyta</taxon>
        <taxon>Tracheophyta</taxon>
        <taxon>Spermatophyta</taxon>
        <taxon>Magnoliopsida</taxon>
        <taxon>eudicotyledons</taxon>
        <taxon>Gunneridae</taxon>
        <taxon>Pentapetalae</taxon>
        <taxon>rosids</taxon>
        <taxon>fabids</taxon>
        <taxon>Fabales</taxon>
        <taxon>Fabaceae</taxon>
        <taxon>Papilionoideae</taxon>
        <taxon>50 kb inversion clade</taxon>
        <taxon>NPAAA clade</taxon>
        <taxon>Hologalegina</taxon>
        <taxon>IRL clade</taxon>
        <taxon>Trifolieae</taxon>
        <taxon>Medicago</taxon>
    </lineage>
</organism>
<protein>
    <submittedName>
        <fullName evidence="2">Kinase domain protein</fullName>
    </submittedName>
    <submittedName>
        <fullName evidence="3">Putative non-specific serine/threonine protein kinase</fullName>
        <ecNumber evidence="3">2.7.11.1</ecNumber>
    </submittedName>
</protein>
<gene>
    <name evidence="2" type="ordered locus">MTR_3g109975</name>
    <name evidence="3" type="ORF">MtrunA17_Chr3g0139631</name>
</gene>
<dbReference type="EC" id="2.7.11.1" evidence="3"/>
<reference evidence="2 5" key="2">
    <citation type="journal article" date="2014" name="BMC Genomics">
        <title>An improved genome release (version Mt4.0) for the model legume Medicago truncatula.</title>
        <authorList>
            <person name="Tang H."/>
            <person name="Krishnakumar V."/>
            <person name="Bidwell S."/>
            <person name="Rosen B."/>
            <person name="Chan A."/>
            <person name="Zhou S."/>
            <person name="Gentzbittel L."/>
            <person name="Childs K.L."/>
            <person name="Yandell M."/>
            <person name="Gundlach H."/>
            <person name="Mayer K.F."/>
            <person name="Schwartz D.C."/>
            <person name="Town C.D."/>
        </authorList>
    </citation>
    <scope>GENOME REANNOTATION</scope>
    <source>
        <strain evidence="2">A17</strain>
        <strain evidence="4 5">cv. Jemalong A17</strain>
    </source>
</reference>
<keyword evidence="5" id="KW-1185">Reference proteome</keyword>
<proteinExistence type="predicted"/>
<dbReference type="InterPro" id="IPR011009">
    <property type="entry name" value="Kinase-like_dom_sf"/>
</dbReference>
<dbReference type="Proteomes" id="UP000265566">
    <property type="component" value="Chromosome 3"/>
</dbReference>
<evidence type="ECO:0000313" key="3">
    <source>
        <dbReference type="EMBL" id="RHN70819.1"/>
    </source>
</evidence>
<dbReference type="PROSITE" id="PS50011">
    <property type="entry name" value="PROTEIN_KINASE_DOM"/>
    <property type="match status" value="1"/>
</dbReference>
<dbReference type="EMBL" id="PSQE01000003">
    <property type="protein sequence ID" value="RHN70819.1"/>
    <property type="molecule type" value="Genomic_DNA"/>
</dbReference>
<evidence type="ECO:0000313" key="4">
    <source>
        <dbReference type="EnsemblPlants" id="KEH35989"/>
    </source>
</evidence>
<name>G7ZWN6_MEDTR</name>
<dbReference type="InterPro" id="IPR000719">
    <property type="entry name" value="Prot_kinase_dom"/>
</dbReference>
<dbReference type="GO" id="GO:0004674">
    <property type="term" value="F:protein serine/threonine kinase activity"/>
    <property type="evidence" value="ECO:0007669"/>
    <property type="project" value="UniProtKB-KW"/>
</dbReference>
<dbReference type="AlphaFoldDB" id="G7ZWN6"/>
<dbReference type="Gramene" id="rna19441">
    <property type="protein sequence ID" value="RHN70819.1"/>
    <property type="gene ID" value="gene19441"/>
</dbReference>
<feature type="domain" description="Protein kinase" evidence="1">
    <location>
        <begin position="1"/>
        <end position="97"/>
    </location>
</feature>
<keyword evidence="2" id="KW-0418">Kinase</keyword>
<evidence type="ECO:0000259" key="1">
    <source>
        <dbReference type="PROSITE" id="PS50011"/>
    </source>
</evidence>
<reference evidence="3" key="4">
    <citation type="journal article" date="2018" name="Nat. Plants">
        <title>Whole-genome landscape of Medicago truncatula symbiotic genes.</title>
        <authorList>
            <person name="Pecrix Y."/>
            <person name="Gamas P."/>
            <person name="Carrere S."/>
        </authorList>
    </citation>
    <scope>NUCLEOTIDE SEQUENCE</scope>
    <source>
        <tissue evidence="3">Leaves</tissue>
    </source>
</reference>